<evidence type="ECO:0000256" key="1">
    <source>
        <dbReference type="SAM" id="MobiDB-lite"/>
    </source>
</evidence>
<proteinExistence type="predicted"/>
<evidence type="ECO:0000313" key="2">
    <source>
        <dbReference type="EMBL" id="ASN60638.1"/>
    </source>
</evidence>
<feature type="region of interest" description="Disordered" evidence="1">
    <location>
        <begin position="62"/>
        <end position="113"/>
    </location>
</feature>
<dbReference type="EMBL" id="CP022474">
    <property type="protein sequence ID" value="ASN60638.1"/>
    <property type="molecule type" value="Genomic_DNA"/>
</dbReference>
<feature type="region of interest" description="Disordered" evidence="1">
    <location>
        <begin position="1545"/>
        <end position="1566"/>
    </location>
</feature>
<organism evidence="2 3">
    <name type="scientific">Latilactobacillus curvatus</name>
    <name type="common">Lactobacillus curvatus</name>
    <dbReference type="NCBI Taxonomy" id="28038"/>
    <lineage>
        <taxon>Bacteria</taxon>
        <taxon>Bacillati</taxon>
        <taxon>Bacillota</taxon>
        <taxon>Bacilli</taxon>
        <taxon>Lactobacillales</taxon>
        <taxon>Lactobacillaceae</taxon>
        <taxon>Latilactobacillus</taxon>
    </lineage>
</organism>
<sequence length="2043" mass="220897">MQKRVVHLILAIIFLTTTIVQSFGSALAVAVNKETMTANTTSKIVNPRSAIEGANSVSESLASSLQSQSTSSASTSSDSKSSSKSSDAKSSSNSTSEKESTKAPTTSKSVLIQPRVIDGDTGYQYPDFSKTLSSQKGIITVNYDDAGNAHTSVADDSGTLVPDDSLNEISYPNNAFPVYIPGVSTETLHGKLATAKNYQLSAAGLDGDKDYIYYTKIMAFRDGNGKQHWIDIKQKFMGLEKHGWYNDWPLWKAKGYKSTSLDSDFVTNWGLGYGLGSNTNKSLQGLFGIGSTFKLNGFRTASMTSPAGAAYSDDAKANHEYRQAAKVKLEFYDNETGKPITISGFFTVADLDHRDFLQFSRDSNIQSVYVTNNTVSNNTLKGTFNPASDPSTVIVNNIGNNEYTDRNGNFANNGDEWGDNYEVINPDNTDAWATVTFHESQSVEYAVSDWQRMDFLPTALVPVAFSAPGKSGDGDEWNKDWDDNNINYNVVATLPYRGSTIKNPQHGTAESDTISTFHPTEKFELTDPINKNLKVDKVTIMQDGVTDVTANFDIDTTGNKVTAKAKADFLGKEDNYAKTYNMKIETSVAADADLGSLPTVTATDDKGIKHTYAKIANTAHLDVVKAAGAKAEGWDSNEAFGHVQVPDPVREVQDMKQEIKNYDTAGEDWQPVVDDMSTTQGHVGDKVGYRFSFKAKDSNTASITDASINAISVNPGLSAPTNAKVTVGSTTTDGTIVEGSTPGVYSIKIDTPIKKGETVTVTFERTANKKGVYMQNGFLKAASLTAAPAGHNLVPDGYMFNFAVINVAEANNTATIQQFIKNRNTANETWKGPGIGDDKAETSGVPGNIIDYKFKITPGAKNTADLLATALKDIAMKESGGMTLVNPEGSVDNTKQVKITVDGSQPIYIGGNPISNNAELNDVFTPLTKGKGMTIEYSAKISATAAVQDVTNDANFYASNLTGNMPATSTVADKAHKTPANQSVLHITMPLQTPTIKQTINNTTSGVASTNDGKTAVGKAGDIIDYQFYVNAPATADKNLINAALKDIQMRMDVTTDMTLVPYDATATTPGTTGQEVKVYMNHMSGKPVWASVADFKNGTVKIPTNPDMTAPVWIQVNYRMKIGTSATDGETITNDGNLYADNLQGTDHKMAFNQTVLNIKNKHAATSLKQTIHNITRPALDDKTETDPAKTATKSAGKLGDTIEYKFSAKATDTNTSDLMNVALDHIKMATTLSPADPNYMTLVKDPTISISINNGGTITTGTEADFNAGKFVFGNVAAKATISVTYRMKVGTDKAQTITNSGWLTADNLEGTTVIPNVTPEQKGIQFNDTILTIVPQVNHATIEQFIRNPRTNPTNQAWFGPGYGDGKAETTAAPGDEITYLFKIQLPTDANGKYMNDAALLNAALKDIAMNKPDDMTLVDLDANGTKVQIDYATSPTEHRVNVNSLADLKDIALLSPLDTTNKTMMSSTGVVKVQYRAKVNANAPAQDVTNDANFYASNLTGDLKDQTVANYQQKTKANQSIVHIQGKKEVTIKQQIKNVFNPSENVSDPDDPKHQDTEGYSIETSGTKDDVIAYRFTVKAAKDNTGDITGLKVNNIKLDQPTKLTHTDDTSNQPYTLTVAIKNADNSSAGTDTGATFSASYDTITLTKPLKPGQTVTITYMMKITAEIDETPNGNNVIHNNGKLTADELTKSVTVGTVTNNEALKPDADGGKMTFNATILNLEKGVGKITIRYIDRESNMAAPSAISAERSYTGRIGTHLHDSTQGIDPKISAPLAIDDWTVVDYAKDNATDLSGKVFYQAEKLNPVFTKDEQVYTYRYEPRSIGIAYVPQWEFGEYDADTTRGQTFYLQAGDPTNKNDKPSEVQVADYYGVTSWQLNATQNNQFVNTTTGDGKSHELTGAQLEIKHGNVLANQYPNAADYQAEEEANPKVDGKQSGSATLATRDELVSKDAFNFTPQTTVEDVMKYNKNGHYNDVNNADPDGTKYDNPGIGIWHYRFGDEDNSSKNTSIALTVPEGTQRYPGGKYTSTITWNVSLLPN</sequence>
<dbReference type="Proteomes" id="UP000199749">
    <property type="component" value="Chromosome"/>
</dbReference>
<dbReference type="RefSeq" id="WP_089557017.1">
    <property type="nucleotide sequence ID" value="NZ_CP022474.1"/>
</dbReference>
<reference evidence="2 3" key="1">
    <citation type="submission" date="2017-07" db="EMBL/GenBank/DDBJ databases">
        <title>Lactobacillus curvatus MRS6 whole genome.</title>
        <authorList>
            <person name="Jans C."/>
            <person name="Lagler S."/>
            <person name="Lacroix C."/>
            <person name="Meile L."/>
            <person name="Stevens M.J.A."/>
        </authorList>
    </citation>
    <scope>NUCLEOTIDE SEQUENCE [LARGE SCALE GENOMIC DNA]</scope>
    <source>
        <strain evidence="2 3">MRS6</strain>
    </source>
</reference>
<evidence type="ECO:0008006" key="4">
    <source>
        <dbReference type="Google" id="ProtNLM"/>
    </source>
</evidence>
<protein>
    <recommendedName>
        <fullName evidence="4">WxL domain-containing protein</fullName>
    </recommendedName>
</protein>
<accession>A0AAC9ULP5</accession>
<feature type="compositionally biased region" description="Low complexity" evidence="1">
    <location>
        <begin position="62"/>
        <end position="95"/>
    </location>
</feature>
<gene>
    <name evidence="2" type="ORF">CG419_08425</name>
</gene>
<evidence type="ECO:0000313" key="3">
    <source>
        <dbReference type="Proteomes" id="UP000199749"/>
    </source>
</evidence>
<name>A0AAC9ULP5_LATCU</name>